<dbReference type="GO" id="GO:0007602">
    <property type="term" value="P:phototransduction"/>
    <property type="evidence" value="ECO:0007669"/>
    <property type="project" value="TreeGrafter"/>
</dbReference>
<keyword evidence="8 12" id="KW-1133">Transmembrane helix</keyword>
<dbReference type="GO" id="GO:0005886">
    <property type="term" value="C:plasma membrane"/>
    <property type="evidence" value="ECO:0007669"/>
    <property type="project" value="UniProtKB-SubCell"/>
</dbReference>
<keyword evidence="3 12" id="KW-0813">Transport</keyword>
<sequence>MLNVFGAVKDLLKLDAVCIDNNVFRLHYKATVIMLVGFSLIVTARQYVGEPINCLVDGVPNKIMESYCWLHSTFTVVKKVGGRIGKDVVQPGVAPFRQGEDIVKYHRYYQWVCFVLFFQAVCFYVPRYLWKFLEGGRIRALVKGLNNVMITEEQKANAIKLLADYFVVNLHSHNFYAIQFFFCECLNLVNVVVQMLFLHYFFEGEFASYGLDVFRFTTMEPSEREDPMSRIFPKVAKCTFEKYGFSGTIQTFDGLCLLPLNIVNEKIYAFLWFWFLLVAVFSGIILVYRAILIMSIKFRLMMLKMKSRLSPRDELIIIIENFQMGDWFILHQISKNCEPRVFKELVSNLATIQFNGRENVEI</sequence>
<feature type="transmembrane region" description="Helical" evidence="12">
    <location>
        <begin position="30"/>
        <end position="48"/>
    </location>
</feature>
<evidence type="ECO:0000256" key="2">
    <source>
        <dbReference type="ARBA" id="ARBA00004651"/>
    </source>
</evidence>
<dbReference type="AlphaFoldDB" id="A0A6G0TL03"/>
<accession>A0A6G0TL03</accession>
<comment type="caution">
    <text evidence="13">The sequence shown here is derived from an EMBL/GenBank/DDBJ whole genome shotgun (WGS) entry which is preliminary data.</text>
</comment>
<feature type="transmembrane region" description="Helical" evidence="12">
    <location>
        <begin position="108"/>
        <end position="130"/>
    </location>
</feature>
<evidence type="ECO:0000313" key="14">
    <source>
        <dbReference type="Proteomes" id="UP000475862"/>
    </source>
</evidence>
<evidence type="ECO:0000313" key="13">
    <source>
        <dbReference type="EMBL" id="KAE9533655.1"/>
    </source>
</evidence>
<keyword evidence="5 12" id="KW-0812">Transmembrane</keyword>
<dbReference type="OrthoDB" id="5867527at2759"/>
<keyword evidence="6" id="KW-0303">Gap junction</keyword>
<dbReference type="Proteomes" id="UP000475862">
    <property type="component" value="Unassembled WGS sequence"/>
</dbReference>
<dbReference type="InterPro" id="IPR000990">
    <property type="entry name" value="Innexin"/>
</dbReference>
<comment type="similarity">
    <text evidence="12">Belongs to the pannexin family.</text>
</comment>
<comment type="function">
    <text evidence="12">Structural component of the gap junctions.</text>
</comment>
<gene>
    <name evidence="12" type="primary">inx</name>
    <name evidence="13" type="ORF">AGLY_009004</name>
</gene>
<evidence type="ECO:0000256" key="6">
    <source>
        <dbReference type="ARBA" id="ARBA00022868"/>
    </source>
</evidence>
<keyword evidence="7" id="KW-0965">Cell junction</keyword>
<feature type="transmembrane region" description="Helical" evidence="12">
    <location>
        <begin position="180"/>
        <end position="202"/>
    </location>
</feature>
<name>A0A6G0TL03_APHGL</name>
<evidence type="ECO:0000256" key="4">
    <source>
        <dbReference type="ARBA" id="ARBA00022475"/>
    </source>
</evidence>
<keyword evidence="14" id="KW-1185">Reference proteome</keyword>
<dbReference type="PANTHER" id="PTHR11893:SF41">
    <property type="entry name" value="INNEXIN INX2"/>
    <property type="match status" value="1"/>
</dbReference>
<keyword evidence="9 12" id="KW-0406">Ion transport</keyword>
<dbReference type="GO" id="GO:0005921">
    <property type="term" value="C:gap junction"/>
    <property type="evidence" value="ECO:0007669"/>
    <property type="project" value="UniProtKB-SubCell"/>
</dbReference>
<evidence type="ECO:0000256" key="7">
    <source>
        <dbReference type="ARBA" id="ARBA00022949"/>
    </source>
</evidence>
<reference evidence="13 14" key="1">
    <citation type="submission" date="2019-08" db="EMBL/GenBank/DDBJ databases">
        <title>The genome of the soybean aphid Biotype 1, its phylome, world population structure and adaptation to the North American continent.</title>
        <authorList>
            <person name="Giordano R."/>
            <person name="Donthu R.K."/>
            <person name="Hernandez A.G."/>
            <person name="Wright C.L."/>
            <person name="Zimin A.V."/>
        </authorList>
    </citation>
    <scope>NUCLEOTIDE SEQUENCE [LARGE SCALE GENOMIC DNA]</scope>
    <source>
        <tissue evidence="13">Whole aphids</tissue>
    </source>
</reference>
<keyword evidence="4" id="KW-1003">Cell membrane</keyword>
<dbReference type="GO" id="GO:0005243">
    <property type="term" value="F:gap junction channel activity"/>
    <property type="evidence" value="ECO:0007669"/>
    <property type="project" value="TreeGrafter"/>
</dbReference>
<comment type="subcellular location">
    <subcellularLocation>
        <location evidence="1">Cell junction</location>
        <location evidence="1">Gap junction</location>
    </subcellularLocation>
    <subcellularLocation>
        <location evidence="2 12">Cell membrane</location>
        <topology evidence="2 12">Multi-pass membrane protein</topology>
    </subcellularLocation>
</comment>
<protein>
    <recommendedName>
        <fullName evidence="12">Innexin</fullName>
    </recommendedName>
</protein>
<dbReference type="PROSITE" id="PS51013">
    <property type="entry name" value="PANNEXIN"/>
    <property type="match status" value="1"/>
</dbReference>
<evidence type="ECO:0000256" key="11">
    <source>
        <dbReference type="ARBA" id="ARBA00023303"/>
    </source>
</evidence>
<evidence type="ECO:0000256" key="10">
    <source>
        <dbReference type="ARBA" id="ARBA00023136"/>
    </source>
</evidence>
<proteinExistence type="inferred from homology"/>
<keyword evidence="10 12" id="KW-0472">Membrane</keyword>
<dbReference type="PRINTS" id="PR01262">
    <property type="entry name" value="INNEXIN"/>
</dbReference>
<dbReference type="Pfam" id="PF00876">
    <property type="entry name" value="Innexin"/>
    <property type="match status" value="1"/>
</dbReference>
<organism evidence="13 14">
    <name type="scientific">Aphis glycines</name>
    <name type="common">Soybean aphid</name>
    <dbReference type="NCBI Taxonomy" id="307491"/>
    <lineage>
        <taxon>Eukaryota</taxon>
        <taxon>Metazoa</taxon>
        <taxon>Ecdysozoa</taxon>
        <taxon>Arthropoda</taxon>
        <taxon>Hexapoda</taxon>
        <taxon>Insecta</taxon>
        <taxon>Pterygota</taxon>
        <taxon>Neoptera</taxon>
        <taxon>Paraneoptera</taxon>
        <taxon>Hemiptera</taxon>
        <taxon>Sternorrhyncha</taxon>
        <taxon>Aphidomorpha</taxon>
        <taxon>Aphidoidea</taxon>
        <taxon>Aphididae</taxon>
        <taxon>Aphidini</taxon>
        <taxon>Aphis</taxon>
        <taxon>Aphis</taxon>
    </lineage>
</organism>
<keyword evidence="11 12" id="KW-0407">Ion channel</keyword>
<evidence type="ECO:0000256" key="3">
    <source>
        <dbReference type="ARBA" id="ARBA00022448"/>
    </source>
</evidence>
<dbReference type="GO" id="GO:0034220">
    <property type="term" value="P:monoatomic ion transmembrane transport"/>
    <property type="evidence" value="ECO:0007669"/>
    <property type="project" value="UniProtKB-KW"/>
</dbReference>
<evidence type="ECO:0000256" key="5">
    <source>
        <dbReference type="ARBA" id="ARBA00022692"/>
    </source>
</evidence>
<evidence type="ECO:0000256" key="9">
    <source>
        <dbReference type="ARBA" id="ARBA00023065"/>
    </source>
</evidence>
<dbReference type="EMBL" id="VYZN01000032">
    <property type="protein sequence ID" value="KAE9533655.1"/>
    <property type="molecule type" value="Genomic_DNA"/>
</dbReference>
<feature type="transmembrane region" description="Helical" evidence="12">
    <location>
        <begin position="267"/>
        <end position="296"/>
    </location>
</feature>
<evidence type="ECO:0000256" key="8">
    <source>
        <dbReference type="ARBA" id="ARBA00022989"/>
    </source>
</evidence>
<dbReference type="PANTHER" id="PTHR11893">
    <property type="entry name" value="INNEXIN"/>
    <property type="match status" value="1"/>
</dbReference>
<evidence type="ECO:0000256" key="1">
    <source>
        <dbReference type="ARBA" id="ARBA00004610"/>
    </source>
</evidence>
<evidence type="ECO:0000256" key="12">
    <source>
        <dbReference type="RuleBase" id="RU010713"/>
    </source>
</evidence>